<dbReference type="PROSITE" id="PS00737">
    <property type="entry name" value="THIOLASE_2"/>
    <property type="match status" value="1"/>
</dbReference>
<dbReference type="SUPFAM" id="SSF53901">
    <property type="entry name" value="Thiolase-like"/>
    <property type="match status" value="2"/>
</dbReference>
<dbReference type="PANTHER" id="PTHR18919">
    <property type="entry name" value="ACETYL-COA C-ACYLTRANSFERASE"/>
    <property type="match status" value="1"/>
</dbReference>
<name>A0A1V6C6P5_UNCT6</name>
<evidence type="ECO:0000256" key="4">
    <source>
        <dbReference type="PIRSR" id="PIRSR000429-1"/>
    </source>
</evidence>
<dbReference type="InterPro" id="IPR020610">
    <property type="entry name" value="Thiolase_AS"/>
</dbReference>
<dbReference type="FunFam" id="3.40.47.10:FF:000010">
    <property type="entry name" value="Acetyl-CoA acetyltransferase (Thiolase)"/>
    <property type="match status" value="1"/>
</dbReference>
<proteinExistence type="inferred from homology"/>
<dbReference type="EC" id="2.3.1.9" evidence="8"/>
<dbReference type="EMBL" id="MWDQ01000122">
    <property type="protein sequence ID" value="OQB72572.1"/>
    <property type="molecule type" value="Genomic_DNA"/>
</dbReference>
<dbReference type="Pfam" id="PF00108">
    <property type="entry name" value="Thiolase_N"/>
    <property type="match status" value="1"/>
</dbReference>
<keyword evidence="3 5" id="KW-0012">Acyltransferase</keyword>
<dbReference type="PIRSF" id="PIRSF000429">
    <property type="entry name" value="Ac-CoA_Ac_transf"/>
    <property type="match status" value="1"/>
</dbReference>
<dbReference type="InterPro" id="IPR020613">
    <property type="entry name" value="Thiolase_CS"/>
</dbReference>
<organism evidence="8">
    <name type="scientific">candidate division TA06 bacterium ADurb.Bin131</name>
    <dbReference type="NCBI Taxonomy" id="1852827"/>
    <lineage>
        <taxon>Bacteria</taxon>
        <taxon>Bacteria division TA06</taxon>
    </lineage>
</organism>
<feature type="active site" description="Acyl-thioester intermediate" evidence="4">
    <location>
        <position position="88"/>
    </location>
</feature>
<sequence length="399" mass="42654">MKRIFIASAVRTAIGSFCKSLSNISAVNLGSIVISAAIKKAGILPEKVDQVIMGNVLQAGLGQNPARQSAIKAGIPVDVSALTINKVCGSGLKAVALAVQSIKTGDADIIVAGGMENMSRVPYLVEKARTGYKLGHGKLVDALIHDGLWDIYNDYHMGIAGENLAEKYSISRQAQDAFAFESQKKCQDAMKQGKFKDEITPVFIDDRDKQISFEIDEFPRPDTTIEKLAKLKPSFKENGTITAGNASGINDGAAAVVVVSEDIIEKMSIRPMAEIICFAESGVDPALMGLGPVPATKKVLDKTGLSLKDIDIIEINEAFAAQVLAVSHEMQWDMNRVNVNGGAIALGHPIGASGARILVTLLHEMKRRNFRYGLCTLCVGGGEGVAMVVEMGVKEREQN</sequence>
<dbReference type="GO" id="GO:0003985">
    <property type="term" value="F:acetyl-CoA C-acetyltransferase activity"/>
    <property type="evidence" value="ECO:0007669"/>
    <property type="project" value="UniProtKB-EC"/>
</dbReference>
<dbReference type="CDD" id="cd00751">
    <property type="entry name" value="thiolase"/>
    <property type="match status" value="1"/>
</dbReference>
<evidence type="ECO:0000256" key="1">
    <source>
        <dbReference type="ARBA" id="ARBA00010982"/>
    </source>
</evidence>
<feature type="domain" description="Thiolase C-terminal" evidence="7">
    <location>
        <begin position="270"/>
        <end position="390"/>
    </location>
</feature>
<comment type="similarity">
    <text evidence="1 5">Belongs to the thiolase-like superfamily. Thiolase family.</text>
</comment>
<evidence type="ECO:0000259" key="7">
    <source>
        <dbReference type="Pfam" id="PF02803"/>
    </source>
</evidence>
<evidence type="ECO:0000313" key="8">
    <source>
        <dbReference type="EMBL" id="OQB72572.1"/>
    </source>
</evidence>
<dbReference type="Gene3D" id="3.40.47.10">
    <property type="match status" value="2"/>
</dbReference>
<accession>A0A1V6C6P5</accession>
<dbReference type="InterPro" id="IPR002155">
    <property type="entry name" value="Thiolase"/>
</dbReference>
<keyword evidence="2 5" id="KW-0808">Transferase</keyword>
<dbReference type="PANTHER" id="PTHR18919:SF107">
    <property type="entry name" value="ACETYL-COA ACETYLTRANSFERASE, CYTOSOLIC"/>
    <property type="match status" value="1"/>
</dbReference>
<feature type="active site" description="Proton acceptor" evidence="4">
    <location>
        <position position="348"/>
    </location>
</feature>
<dbReference type="InterPro" id="IPR020617">
    <property type="entry name" value="Thiolase_C"/>
</dbReference>
<gene>
    <name evidence="8" type="primary">thlA</name>
    <name evidence="8" type="ORF">BWX89_01274</name>
</gene>
<dbReference type="AlphaFoldDB" id="A0A1V6C6P5"/>
<dbReference type="NCBIfam" id="TIGR01930">
    <property type="entry name" value="AcCoA-C-Actrans"/>
    <property type="match status" value="1"/>
</dbReference>
<evidence type="ECO:0000256" key="5">
    <source>
        <dbReference type="RuleBase" id="RU003557"/>
    </source>
</evidence>
<dbReference type="Pfam" id="PF02803">
    <property type="entry name" value="Thiolase_C"/>
    <property type="match status" value="1"/>
</dbReference>
<dbReference type="PROSITE" id="PS00099">
    <property type="entry name" value="THIOLASE_3"/>
    <property type="match status" value="1"/>
</dbReference>
<feature type="active site" description="Proton acceptor" evidence="4">
    <location>
        <position position="378"/>
    </location>
</feature>
<dbReference type="InterPro" id="IPR020616">
    <property type="entry name" value="Thiolase_N"/>
</dbReference>
<evidence type="ECO:0000256" key="2">
    <source>
        <dbReference type="ARBA" id="ARBA00022679"/>
    </source>
</evidence>
<dbReference type="InterPro" id="IPR020615">
    <property type="entry name" value="Thiolase_acyl_enz_int_AS"/>
</dbReference>
<dbReference type="PROSITE" id="PS00098">
    <property type="entry name" value="THIOLASE_1"/>
    <property type="match status" value="1"/>
</dbReference>
<comment type="caution">
    <text evidence="8">The sequence shown here is derived from an EMBL/GenBank/DDBJ whole genome shotgun (WGS) entry which is preliminary data.</text>
</comment>
<dbReference type="Proteomes" id="UP000485562">
    <property type="component" value="Unassembled WGS sequence"/>
</dbReference>
<reference evidence="8" key="1">
    <citation type="submission" date="2017-02" db="EMBL/GenBank/DDBJ databases">
        <title>Delving into the versatile metabolic prowess of the omnipresent phylum Bacteroidetes.</title>
        <authorList>
            <person name="Nobu M.K."/>
            <person name="Mei R."/>
            <person name="Narihiro T."/>
            <person name="Kuroda K."/>
            <person name="Liu W.-T."/>
        </authorList>
    </citation>
    <scope>NUCLEOTIDE SEQUENCE</scope>
    <source>
        <strain evidence="8">ADurb.Bin131</strain>
    </source>
</reference>
<feature type="domain" description="Thiolase N-terminal" evidence="6">
    <location>
        <begin position="4"/>
        <end position="262"/>
    </location>
</feature>
<evidence type="ECO:0000259" key="6">
    <source>
        <dbReference type="Pfam" id="PF00108"/>
    </source>
</evidence>
<protein>
    <submittedName>
        <fullName evidence="8">Acetyl-CoA acetyltransferase</fullName>
        <ecNumber evidence="8">2.3.1.9</ecNumber>
    </submittedName>
</protein>
<dbReference type="InterPro" id="IPR016039">
    <property type="entry name" value="Thiolase-like"/>
</dbReference>
<evidence type="ECO:0000256" key="3">
    <source>
        <dbReference type="ARBA" id="ARBA00023315"/>
    </source>
</evidence>